<evidence type="ECO:0000256" key="3">
    <source>
        <dbReference type="ARBA" id="ARBA00004947"/>
    </source>
</evidence>
<dbReference type="PROSITE" id="PS00545">
    <property type="entry name" value="ALDOSE_1_EPIMERASE"/>
    <property type="match status" value="1"/>
</dbReference>
<evidence type="ECO:0000256" key="10">
    <source>
        <dbReference type="PIRSR" id="PIRSR005096-1"/>
    </source>
</evidence>
<dbReference type="InterPro" id="IPR011013">
    <property type="entry name" value="Gal_mutarotase_sf_dom"/>
</dbReference>
<feature type="binding site" evidence="11">
    <location>
        <begin position="179"/>
        <end position="181"/>
    </location>
    <ligand>
        <name>beta-D-galactose</name>
        <dbReference type="ChEBI" id="CHEBI:27667"/>
    </ligand>
</feature>
<dbReference type="CDD" id="cd09019">
    <property type="entry name" value="galactose_mutarotase_like"/>
    <property type="match status" value="1"/>
</dbReference>
<dbReference type="InterPro" id="IPR014718">
    <property type="entry name" value="GH-type_carb-bd"/>
</dbReference>
<comment type="pathway">
    <text evidence="4 9">Carbohydrate metabolism; hexose metabolism.</text>
</comment>
<comment type="pathway">
    <text evidence="3">Carbohydrate metabolism; galactose metabolism.</text>
</comment>
<comment type="function">
    <text evidence="8">Mutarotase that catalyzes the interconversion of beta-D-galactose and alpha-D-galactose during galactose metabolism. Beta-D-galactose is metabolized in the liver into glucose 1-phosphate, the primary metabolic fuel, by the action of four enzymes that constitute the Leloir pathway: GALM, GALK1 (galactokinase), GALT (galactose-1-phosphate uridylyltransferase) and GALE (UDP-galactose-4'-epimerase). Involved in the maintenance of the equilibrium between the beta- and alpha-anomers of galactose, therefore ensuring a sufficient supply of the alpha-anomer for GALK1. Also active on D-glucose although shows a preference for galactose over glucose.</text>
</comment>
<comment type="catalytic activity">
    <reaction evidence="1 9">
        <text>alpha-D-glucose = beta-D-glucose</text>
        <dbReference type="Rhea" id="RHEA:10264"/>
        <dbReference type="ChEBI" id="CHEBI:15903"/>
        <dbReference type="ChEBI" id="CHEBI:17925"/>
        <dbReference type="EC" id="5.1.3.3"/>
    </reaction>
</comment>
<dbReference type="Pfam" id="PF01263">
    <property type="entry name" value="Aldose_epim"/>
    <property type="match status" value="1"/>
</dbReference>
<dbReference type="EC" id="5.1.3.3" evidence="9"/>
<evidence type="ECO:0000256" key="8">
    <source>
        <dbReference type="ARBA" id="ARBA00045743"/>
    </source>
</evidence>
<dbReference type="InterPro" id="IPR047215">
    <property type="entry name" value="Galactose_mutarotase-like"/>
</dbReference>
<dbReference type="GO" id="GO:0004034">
    <property type="term" value="F:aldose 1-epimerase activity"/>
    <property type="evidence" value="ECO:0007669"/>
    <property type="project" value="UniProtKB-EC"/>
</dbReference>
<evidence type="ECO:0000256" key="2">
    <source>
        <dbReference type="ARBA" id="ARBA00001712"/>
    </source>
</evidence>
<keyword evidence="7 9" id="KW-0119">Carbohydrate metabolism</keyword>
<dbReference type="PIRSF" id="PIRSF005096">
    <property type="entry name" value="GALM"/>
    <property type="match status" value="1"/>
</dbReference>
<dbReference type="UniPathway" id="UPA00214"/>
<name>A0A815B5V4_9BILA</name>
<sequence>MATVRITESCFGVTKNGNVIKKYTLSTADGFEVALINYGATIQSIRQPDKQNKVTEITLGYDTLQEYIDDTYFFGCTVGRVTNRIKNGRFELDGTTYELSKNDGTKKHYLHGSFNKRVWDSSTENDDTVVFKYRSPDGEDGFPGEVDVIVKYVLTSDHRLTLDFHATTKKPTPINMTNHVYFNLAGHSNGSILDHQLIVPASKFLPADEEFITTGEIRSVENTPYDFQTLTRIGDRINVSVDGYAMMFIIDGEGKRPFGKLVHEPSGRAITVESTQKGLQFYTGDFLDGSKGHDGVAYKKHGALCLETQNFNDSVNNQPLFPSIILRPGEEYHEQTTFHFHLE</sequence>
<dbReference type="AlphaFoldDB" id="A0A815B5V4"/>
<comment type="similarity">
    <text evidence="5 9">Belongs to the aldose epimerase family.</text>
</comment>
<accession>A0A815B5V4</accession>
<evidence type="ECO:0000256" key="6">
    <source>
        <dbReference type="ARBA" id="ARBA00023235"/>
    </source>
</evidence>
<comment type="catalytic activity">
    <reaction evidence="2">
        <text>alpha-D-galactose = beta-D-galactose</text>
        <dbReference type="Rhea" id="RHEA:28675"/>
        <dbReference type="ChEBI" id="CHEBI:27667"/>
        <dbReference type="ChEBI" id="CHEBI:28061"/>
        <dbReference type="EC" id="5.1.3.3"/>
    </reaction>
    <physiologicalReaction direction="right-to-left" evidence="2">
        <dbReference type="Rhea" id="RHEA:28677"/>
    </physiologicalReaction>
</comment>
<gene>
    <name evidence="12" type="ORF">SEV965_LOCUS24428</name>
</gene>
<evidence type="ECO:0000256" key="7">
    <source>
        <dbReference type="ARBA" id="ARBA00023277"/>
    </source>
</evidence>
<feature type="binding site" evidence="11">
    <location>
        <begin position="83"/>
        <end position="84"/>
    </location>
    <ligand>
        <name>beta-D-galactose</name>
        <dbReference type="ChEBI" id="CHEBI:27667"/>
    </ligand>
</feature>
<organism evidence="12 13">
    <name type="scientific">Rotaria sordida</name>
    <dbReference type="NCBI Taxonomy" id="392033"/>
    <lineage>
        <taxon>Eukaryota</taxon>
        <taxon>Metazoa</taxon>
        <taxon>Spiralia</taxon>
        <taxon>Gnathifera</taxon>
        <taxon>Rotifera</taxon>
        <taxon>Eurotatoria</taxon>
        <taxon>Bdelloidea</taxon>
        <taxon>Philodinida</taxon>
        <taxon>Philodinidae</taxon>
        <taxon>Rotaria</taxon>
    </lineage>
</organism>
<dbReference type="UniPathway" id="UPA00242"/>
<keyword evidence="6 9" id="KW-0413">Isomerase</keyword>
<evidence type="ECO:0000256" key="4">
    <source>
        <dbReference type="ARBA" id="ARBA00005028"/>
    </source>
</evidence>
<reference evidence="12" key="1">
    <citation type="submission" date="2021-02" db="EMBL/GenBank/DDBJ databases">
        <authorList>
            <person name="Nowell W R."/>
        </authorList>
    </citation>
    <scope>NUCLEOTIDE SEQUENCE</scope>
</reference>
<protein>
    <recommendedName>
        <fullName evidence="9">Aldose 1-epimerase</fullName>
        <ecNumber evidence="9">5.1.3.3</ecNumber>
    </recommendedName>
</protein>
<dbReference type="Gene3D" id="2.70.98.10">
    <property type="match status" value="1"/>
</dbReference>
<evidence type="ECO:0000256" key="5">
    <source>
        <dbReference type="ARBA" id="ARBA00006206"/>
    </source>
</evidence>
<comment type="caution">
    <text evidence="12">The sequence shown here is derived from an EMBL/GenBank/DDBJ whole genome shotgun (WGS) entry which is preliminary data.</text>
</comment>
<dbReference type="PANTHER" id="PTHR10091">
    <property type="entry name" value="ALDOSE-1-EPIMERASE"/>
    <property type="match status" value="1"/>
</dbReference>
<feature type="active site" description="Proton acceptor" evidence="10">
    <location>
        <position position="307"/>
    </location>
</feature>
<evidence type="ECO:0000313" key="12">
    <source>
        <dbReference type="EMBL" id="CAF1264723.1"/>
    </source>
</evidence>
<dbReference type="NCBIfam" id="NF008277">
    <property type="entry name" value="PRK11055.1"/>
    <property type="match status" value="1"/>
</dbReference>
<dbReference type="InterPro" id="IPR018052">
    <property type="entry name" value="Ald1_epimerase_CS"/>
</dbReference>
<dbReference type="InterPro" id="IPR015443">
    <property type="entry name" value="Aldose_1-epimerase"/>
</dbReference>
<dbReference type="GO" id="GO:0030246">
    <property type="term" value="F:carbohydrate binding"/>
    <property type="evidence" value="ECO:0007669"/>
    <property type="project" value="InterPro"/>
</dbReference>
<proteinExistence type="inferred from homology"/>
<dbReference type="InterPro" id="IPR008183">
    <property type="entry name" value="Aldose_1/G6P_1-epimerase"/>
</dbReference>
<dbReference type="Proteomes" id="UP000663889">
    <property type="component" value="Unassembled WGS sequence"/>
</dbReference>
<dbReference type="EMBL" id="CAJNOU010001885">
    <property type="protein sequence ID" value="CAF1264723.1"/>
    <property type="molecule type" value="Genomic_DNA"/>
</dbReference>
<feature type="active site" description="Proton donor" evidence="10">
    <location>
        <position position="179"/>
    </location>
</feature>
<evidence type="ECO:0000256" key="9">
    <source>
        <dbReference type="PIRNR" id="PIRNR005096"/>
    </source>
</evidence>
<evidence type="ECO:0000313" key="13">
    <source>
        <dbReference type="Proteomes" id="UP000663889"/>
    </source>
</evidence>
<dbReference type="SUPFAM" id="SSF74650">
    <property type="entry name" value="Galactose mutarotase-like"/>
    <property type="match status" value="1"/>
</dbReference>
<evidence type="ECO:0000256" key="11">
    <source>
        <dbReference type="PIRSR" id="PIRSR005096-3"/>
    </source>
</evidence>
<dbReference type="GO" id="GO:0033499">
    <property type="term" value="P:galactose catabolic process via UDP-galactose, Leloir pathway"/>
    <property type="evidence" value="ECO:0007669"/>
    <property type="project" value="TreeGrafter"/>
</dbReference>
<dbReference type="GO" id="GO:0006006">
    <property type="term" value="P:glucose metabolic process"/>
    <property type="evidence" value="ECO:0007669"/>
    <property type="project" value="TreeGrafter"/>
</dbReference>
<dbReference type="PANTHER" id="PTHR10091:SF0">
    <property type="entry name" value="GALACTOSE MUTAROTASE"/>
    <property type="match status" value="1"/>
</dbReference>
<evidence type="ECO:0000256" key="1">
    <source>
        <dbReference type="ARBA" id="ARBA00001614"/>
    </source>
</evidence>